<sequence length="136" mass="14903">MTLVNPNDFADRYVAAWTETDPEARRKRVEELWAPDGSYANAIAVVTGHEAIATQVGYAHDAYATGGFTFRSCNNARGQHDTLRFNWVMVSETTGALEAVGFDFVTLDDEGRIVTDHQYFDTPPSYVVPAPGEAAA</sequence>
<dbReference type="SUPFAM" id="SSF54427">
    <property type="entry name" value="NTF2-like"/>
    <property type="match status" value="1"/>
</dbReference>
<accession>A0A3Q9BY01</accession>
<dbReference type="InterPro" id="IPR032710">
    <property type="entry name" value="NTF2-like_dom_sf"/>
</dbReference>
<dbReference type="EMBL" id="CP034463">
    <property type="protein sequence ID" value="AZP17350.1"/>
    <property type="molecule type" value="Genomic_DNA"/>
</dbReference>
<name>A0A3Q9BY01_9ACTN</name>
<evidence type="ECO:0000313" key="2">
    <source>
        <dbReference type="EMBL" id="AZP17350.1"/>
    </source>
</evidence>
<proteinExistence type="predicted"/>
<dbReference type="Pfam" id="PF12680">
    <property type="entry name" value="SnoaL_2"/>
    <property type="match status" value="1"/>
</dbReference>
<dbReference type="Gene3D" id="3.10.450.50">
    <property type="match status" value="1"/>
</dbReference>
<dbReference type="KEGG" id="saqu:EJC51_15205"/>
<gene>
    <name evidence="2" type="ORF">EJC51_15205</name>
</gene>
<dbReference type="InterPro" id="IPR037401">
    <property type="entry name" value="SnoaL-like"/>
</dbReference>
<dbReference type="AlphaFoldDB" id="A0A3Q9BY01"/>
<feature type="domain" description="SnoaL-like" evidence="1">
    <location>
        <begin position="11"/>
        <end position="114"/>
    </location>
</feature>
<evidence type="ECO:0000313" key="3">
    <source>
        <dbReference type="Proteomes" id="UP000280197"/>
    </source>
</evidence>
<reference evidence="2 3" key="1">
    <citation type="submission" date="2018-12" db="EMBL/GenBank/DDBJ databases">
        <authorList>
            <person name="Li K."/>
        </authorList>
    </citation>
    <scope>NUCLEOTIDE SEQUENCE [LARGE SCALE GENOMIC DNA]</scope>
    <source>
        <strain evidence="3">CR22</strain>
    </source>
</reference>
<evidence type="ECO:0000259" key="1">
    <source>
        <dbReference type="Pfam" id="PF12680"/>
    </source>
</evidence>
<dbReference type="Proteomes" id="UP000280197">
    <property type="component" value="Chromosome"/>
</dbReference>
<keyword evidence="3" id="KW-1185">Reference proteome</keyword>
<protein>
    <submittedName>
        <fullName evidence="2">Nuclear transport factor 2 family protein</fullName>
    </submittedName>
</protein>
<dbReference type="RefSeq" id="WP_126271578.1">
    <property type="nucleotide sequence ID" value="NZ_CP034463.1"/>
</dbReference>
<organism evidence="2 3">
    <name type="scientific">Streptomyces aquilus</name>
    <dbReference type="NCBI Taxonomy" id="2548456"/>
    <lineage>
        <taxon>Bacteria</taxon>
        <taxon>Bacillati</taxon>
        <taxon>Actinomycetota</taxon>
        <taxon>Actinomycetes</taxon>
        <taxon>Kitasatosporales</taxon>
        <taxon>Streptomycetaceae</taxon>
        <taxon>Streptomyces</taxon>
    </lineage>
</organism>